<dbReference type="PROSITE" id="PS00409">
    <property type="entry name" value="PROKAR_NTER_METHYL"/>
    <property type="match status" value="1"/>
</dbReference>
<dbReference type="PANTHER" id="PTHR38779:SF2">
    <property type="entry name" value="TYPE II SECRETION SYSTEM PROTEIN I-RELATED"/>
    <property type="match status" value="1"/>
</dbReference>
<dbReference type="PANTHER" id="PTHR38779">
    <property type="entry name" value="TYPE II SECRETION SYSTEM PROTEIN I-RELATED"/>
    <property type="match status" value="1"/>
</dbReference>
<dbReference type="SUPFAM" id="SSF54523">
    <property type="entry name" value="Pili subunits"/>
    <property type="match status" value="1"/>
</dbReference>
<dbReference type="NCBIfam" id="TIGR02532">
    <property type="entry name" value="IV_pilin_GFxxxE"/>
    <property type="match status" value="1"/>
</dbReference>
<protein>
    <recommendedName>
        <fullName evidence="9">Type II secretion system protein I</fullName>
        <shortName evidence="9">T2SS minor pseudopilin I</shortName>
    </recommendedName>
</protein>
<keyword evidence="8" id="KW-0472">Membrane</keyword>
<evidence type="ECO:0000256" key="8">
    <source>
        <dbReference type="ARBA" id="ARBA00023136"/>
    </source>
</evidence>
<keyword evidence="6" id="KW-0812">Transmembrane</keyword>
<dbReference type="Pfam" id="PF07963">
    <property type="entry name" value="N_methyl"/>
    <property type="match status" value="1"/>
</dbReference>
<feature type="domain" description="Type II secretion system protein GspI C-terminal" evidence="10">
    <location>
        <begin position="51"/>
        <end position="124"/>
    </location>
</feature>
<name>A0ABW0Q792_9BURK</name>
<proteinExistence type="inferred from homology"/>
<dbReference type="RefSeq" id="WP_068831396.1">
    <property type="nucleotide sequence ID" value="NZ_JBHSMX010000011.1"/>
</dbReference>
<dbReference type="Pfam" id="PF02501">
    <property type="entry name" value="T2SSI"/>
    <property type="match status" value="1"/>
</dbReference>
<gene>
    <name evidence="11" type="primary">gspI</name>
    <name evidence="11" type="ORF">ACFPP7_06005</name>
</gene>
<evidence type="ECO:0000256" key="9">
    <source>
        <dbReference type="RuleBase" id="RU368030"/>
    </source>
</evidence>
<evidence type="ECO:0000256" key="2">
    <source>
        <dbReference type="ARBA" id="ARBA00008358"/>
    </source>
</evidence>
<evidence type="ECO:0000313" key="12">
    <source>
        <dbReference type="Proteomes" id="UP001596084"/>
    </source>
</evidence>
<accession>A0ABW0Q792</accession>
<evidence type="ECO:0000259" key="10">
    <source>
        <dbReference type="Pfam" id="PF02501"/>
    </source>
</evidence>
<comment type="subcellular location">
    <subcellularLocation>
        <location evidence="1 9">Cell inner membrane</location>
        <topology evidence="1 9">Single-pass membrane protein</topology>
    </subcellularLocation>
</comment>
<comment type="similarity">
    <text evidence="2 9">Belongs to the GSP I family.</text>
</comment>
<keyword evidence="7" id="KW-1133">Transmembrane helix</keyword>
<dbReference type="Proteomes" id="UP001596084">
    <property type="component" value="Unassembled WGS sequence"/>
</dbReference>
<keyword evidence="3" id="KW-1003">Cell membrane</keyword>
<comment type="subunit">
    <text evidence="9">Type II secretion is composed of four main components: the outer membrane complex, the inner membrane complex, the cytoplasmic secretion ATPase and the periplasm-spanning pseudopilus.</text>
</comment>
<comment type="function">
    <text evidence="9">Component of the type II secretion system required for the energy-dependent secretion of extracellular factors such as proteases and toxins from the periplasm.</text>
</comment>
<organism evidence="11 12">
    <name type="scientific">Polaromonas jejuensis</name>
    <dbReference type="NCBI Taxonomy" id="457502"/>
    <lineage>
        <taxon>Bacteria</taxon>
        <taxon>Pseudomonadati</taxon>
        <taxon>Pseudomonadota</taxon>
        <taxon>Betaproteobacteria</taxon>
        <taxon>Burkholderiales</taxon>
        <taxon>Comamonadaceae</taxon>
        <taxon>Polaromonas</taxon>
    </lineage>
</organism>
<keyword evidence="5 9" id="KW-0997">Cell inner membrane</keyword>
<evidence type="ECO:0000256" key="5">
    <source>
        <dbReference type="ARBA" id="ARBA00022519"/>
    </source>
</evidence>
<evidence type="ECO:0000256" key="7">
    <source>
        <dbReference type="ARBA" id="ARBA00022989"/>
    </source>
</evidence>
<comment type="PTM">
    <text evidence="9">Cleaved by prepilin peptidase.</text>
</comment>
<comment type="caution">
    <text evidence="11">The sequence shown here is derived from an EMBL/GenBank/DDBJ whole genome shotgun (WGS) entry which is preliminary data.</text>
</comment>
<keyword evidence="4 9" id="KW-0488">Methylation</keyword>
<dbReference type="InterPro" id="IPR045584">
    <property type="entry name" value="Pilin-like"/>
</dbReference>
<dbReference type="Gene3D" id="3.30.1300.30">
    <property type="entry name" value="GSPII I/J protein-like"/>
    <property type="match status" value="1"/>
</dbReference>
<dbReference type="EMBL" id="JBHSMX010000011">
    <property type="protein sequence ID" value="MFC5520466.1"/>
    <property type="molecule type" value="Genomic_DNA"/>
</dbReference>
<reference evidence="12" key="1">
    <citation type="journal article" date="2019" name="Int. J. Syst. Evol. Microbiol.">
        <title>The Global Catalogue of Microorganisms (GCM) 10K type strain sequencing project: providing services to taxonomists for standard genome sequencing and annotation.</title>
        <authorList>
            <consortium name="The Broad Institute Genomics Platform"/>
            <consortium name="The Broad Institute Genome Sequencing Center for Infectious Disease"/>
            <person name="Wu L."/>
            <person name="Ma J."/>
        </authorList>
    </citation>
    <scope>NUCLEOTIDE SEQUENCE [LARGE SCALE GENOMIC DNA]</scope>
    <source>
        <strain evidence="12">CGMCC 4.7277</strain>
    </source>
</reference>
<dbReference type="NCBIfam" id="TIGR01707">
    <property type="entry name" value="gspI"/>
    <property type="match status" value="1"/>
</dbReference>
<evidence type="ECO:0000313" key="11">
    <source>
        <dbReference type="EMBL" id="MFC5520466.1"/>
    </source>
</evidence>
<evidence type="ECO:0000256" key="3">
    <source>
        <dbReference type="ARBA" id="ARBA00022475"/>
    </source>
</evidence>
<evidence type="ECO:0000256" key="6">
    <source>
        <dbReference type="ARBA" id="ARBA00022692"/>
    </source>
</evidence>
<dbReference type="InterPro" id="IPR010052">
    <property type="entry name" value="T2SS_protein-GspI"/>
</dbReference>
<evidence type="ECO:0000256" key="4">
    <source>
        <dbReference type="ARBA" id="ARBA00022481"/>
    </source>
</evidence>
<dbReference type="InterPro" id="IPR012902">
    <property type="entry name" value="N_methyl_site"/>
</dbReference>
<keyword evidence="12" id="KW-1185">Reference proteome</keyword>
<sequence length="127" mass="13503">MKRHTANWRIPGARGFTLVEVLVALGIVAVALAAGMRATAALTGNAERQSDILLAQLCAENALVNLRLSQQMPAVGDNTAPCEQAGRNLAVRLSVQPTPNPNFLRIEAQVLDGDARLLGLSTVMGRY</sequence>
<dbReference type="InterPro" id="IPR003413">
    <property type="entry name" value="T2SS_GspI_C"/>
</dbReference>
<evidence type="ECO:0000256" key="1">
    <source>
        <dbReference type="ARBA" id="ARBA00004377"/>
    </source>
</evidence>